<keyword evidence="3" id="KW-0731">Sigma factor</keyword>
<dbReference type="InterPro" id="IPR013249">
    <property type="entry name" value="RNA_pol_sigma70_r4_t2"/>
</dbReference>
<dbReference type="Gene3D" id="1.10.10.10">
    <property type="entry name" value="Winged helix-like DNA-binding domain superfamily/Winged helix DNA-binding domain"/>
    <property type="match status" value="1"/>
</dbReference>
<protein>
    <submittedName>
        <fullName evidence="8">RNA polymerase sigma-70 factor</fullName>
    </submittedName>
</protein>
<dbReference type="InterPro" id="IPR007627">
    <property type="entry name" value="RNA_pol_sigma70_r2"/>
</dbReference>
<dbReference type="GO" id="GO:0006352">
    <property type="term" value="P:DNA-templated transcription initiation"/>
    <property type="evidence" value="ECO:0007669"/>
    <property type="project" value="InterPro"/>
</dbReference>
<evidence type="ECO:0000313" key="9">
    <source>
        <dbReference type="Proteomes" id="UP000468388"/>
    </source>
</evidence>
<keyword evidence="4" id="KW-0804">Transcription</keyword>
<evidence type="ECO:0000259" key="7">
    <source>
        <dbReference type="Pfam" id="PF08281"/>
    </source>
</evidence>
<dbReference type="RefSeq" id="WP_157300889.1">
    <property type="nucleotide sequence ID" value="NZ_BAAAZB010000005.1"/>
</dbReference>
<proteinExistence type="inferred from homology"/>
<feature type="domain" description="RNA polymerase sigma factor 70 region 4 type 2" evidence="7">
    <location>
        <begin position="123"/>
        <end position="174"/>
    </location>
</feature>
<dbReference type="Pfam" id="PF04542">
    <property type="entry name" value="Sigma70_r2"/>
    <property type="match status" value="1"/>
</dbReference>
<name>A0A6N8JDR5_9BACT</name>
<evidence type="ECO:0000256" key="2">
    <source>
        <dbReference type="ARBA" id="ARBA00023015"/>
    </source>
</evidence>
<dbReference type="AlphaFoldDB" id="A0A6N8JDR5"/>
<keyword evidence="2" id="KW-0805">Transcription regulation</keyword>
<keyword evidence="5" id="KW-0812">Transmembrane</keyword>
<feature type="transmembrane region" description="Helical" evidence="5">
    <location>
        <begin position="176"/>
        <end position="194"/>
    </location>
</feature>
<dbReference type="GO" id="GO:0003677">
    <property type="term" value="F:DNA binding"/>
    <property type="evidence" value="ECO:0007669"/>
    <property type="project" value="InterPro"/>
</dbReference>
<dbReference type="NCBIfam" id="TIGR02985">
    <property type="entry name" value="Sig70_bacteroi1"/>
    <property type="match status" value="1"/>
</dbReference>
<dbReference type="NCBIfam" id="TIGR02937">
    <property type="entry name" value="sigma70-ECF"/>
    <property type="match status" value="1"/>
</dbReference>
<evidence type="ECO:0000256" key="1">
    <source>
        <dbReference type="ARBA" id="ARBA00010641"/>
    </source>
</evidence>
<dbReference type="PANTHER" id="PTHR43133:SF46">
    <property type="entry name" value="RNA POLYMERASE SIGMA-70 FACTOR ECF SUBFAMILY"/>
    <property type="match status" value="1"/>
</dbReference>
<dbReference type="Proteomes" id="UP000468388">
    <property type="component" value="Unassembled WGS sequence"/>
</dbReference>
<keyword evidence="5" id="KW-0472">Membrane</keyword>
<evidence type="ECO:0000256" key="3">
    <source>
        <dbReference type="ARBA" id="ARBA00023082"/>
    </source>
</evidence>
<dbReference type="InterPro" id="IPR013324">
    <property type="entry name" value="RNA_pol_sigma_r3/r4-like"/>
</dbReference>
<evidence type="ECO:0000259" key="6">
    <source>
        <dbReference type="Pfam" id="PF04542"/>
    </source>
</evidence>
<dbReference type="Pfam" id="PF08281">
    <property type="entry name" value="Sigma70_r4_2"/>
    <property type="match status" value="1"/>
</dbReference>
<comment type="caution">
    <text evidence="8">The sequence shown here is derived from an EMBL/GenBank/DDBJ whole genome shotgun (WGS) entry which is preliminary data.</text>
</comment>
<accession>A0A6N8JDR5</accession>
<dbReference type="InterPro" id="IPR039425">
    <property type="entry name" value="RNA_pol_sigma-70-like"/>
</dbReference>
<feature type="domain" description="RNA polymerase sigma-70 region 2" evidence="6">
    <location>
        <begin position="25"/>
        <end position="92"/>
    </location>
</feature>
<gene>
    <name evidence="8" type="ORF">GO495_16850</name>
</gene>
<dbReference type="Gene3D" id="1.10.1740.10">
    <property type="match status" value="1"/>
</dbReference>
<dbReference type="OrthoDB" id="799938at2"/>
<dbReference type="InterPro" id="IPR036388">
    <property type="entry name" value="WH-like_DNA-bd_sf"/>
</dbReference>
<dbReference type="SUPFAM" id="SSF88946">
    <property type="entry name" value="Sigma2 domain of RNA polymerase sigma factors"/>
    <property type="match status" value="1"/>
</dbReference>
<dbReference type="InterPro" id="IPR013325">
    <property type="entry name" value="RNA_pol_sigma_r2"/>
</dbReference>
<sequence length="195" mass="22976">MLRSNNEQLLTQRLRDSEHAAFEELYVAYHQLLLDVAYRYLKSRSAAEDAVHETFVKLWVHRDELDPVQGVRNYLFKCLKFHVLNIIRNHKRSLIKQYEILYNTARNHRDPETSVIFNDYKKVIDTAIDKLSAQKKNIFKMRSVEGLSNEEVAQRLGLSINTVKFQYSQASKTLRGFLKVIMGTFLSLILFYLLF</sequence>
<keyword evidence="9" id="KW-1185">Reference proteome</keyword>
<dbReference type="PANTHER" id="PTHR43133">
    <property type="entry name" value="RNA POLYMERASE ECF-TYPE SIGMA FACTO"/>
    <property type="match status" value="1"/>
</dbReference>
<comment type="similarity">
    <text evidence="1">Belongs to the sigma-70 factor family. ECF subfamily.</text>
</comment>
<dbReference type="InterPro" id="IPR014327">
    <property type="entry name" value="RNA_pol_sigma70_bacteroid"/>
</dbReference>
<evidence type="ECO:0000313" key="8">
    <source>
        <dbReference type="EMBL" id="MVT42262.1"/>
    </source>
</evidence>
<reference evidence="8 9" key="1">
    <citation type="submission" date="2019-12" db="EMBL/GenBank/DDBJ databases">
        <title>The draft genomic sequence of strain Chitinophaga oryziterrae JCM 16595.</title>
        <authorList>
            <person name="Zhang X."/>
        </authorList>
    </citation>
    <scope>NUCLEOTIDE SEQUENCE [LARGE SCALE GENOMIC DNA]</scope>
    <source>
        <strain evidence="8 9">JCM 16595</strain>
    </source>
</reference>
<dbReference type="EMBL" id="WRXO01000004">
    <property type="protein sequence ID" value="MVT42262.1"/>
    <property type="molecule type" value="Genomic_DNA"/>
</dbReference>
<evidence type="ECO:0000256" key="5">
    <source>
        <dbReference type="SAM" id="Phobius"/>
    </source>
</evidence>
<keyword evidence="5" id="KW-1133">Transmembrane helix</keyword>
<dbReference type="InterPro" id="IPR014284">
    <property type="entry name" value="RNA_pol_sigma-70_dom"/>
</dbReference>
<dbReference type="GO" id="GO:0016987">
    <property type="term" value="F:sigma factor activity"/>
    <property type="evidence" value="ECO:0007669"/>
    <property type="project" value="UniProtKB-KW"/>
</dbReference>
<evidence type="ECO:0000256" key="4">
    <source>
        <dbReference type="ARBA" id="ARBA00023163"/>
    </source>
</evidence>
<dbReference type="CDD" id="cd06171">
    <property type="entry name" value="Sigma70_r4"/>
    <property type="match status" value="1"/>
</dbReference>
<organism evidence="8 9">
    <name type="scientific">Chitinophaga oryziterrae</name>
    <dbReference type="NCBI Taxonomy" id="1031224"/>
    <lineage>
        <taxon>Bacteria</taxon>
        <taxon>Pseudomonadati</taxon>
        <taxon>Bacteroidota</taxon>
        <taxon>Chitinophagia</taxon>
        <taxon>Chitinophagales</taxon>
        <taxon>Chitinophagaceae</taxon>
        <taxon>Chitinophaga</taxon>
    </lineage>
</organism>
<dbReference type="SUPFAM" id="SSF88659">
    <property type="entry name" value="Sigma3 and sigma4 domains of RNA polymerase sigma factors"/>
    <property type="match status" value="1"/>
</dbReference>